<dbReference type="EMBL" id="JBICCN010000357">
    <property type="protein sequence ID" value="KAL3074529.1"/>
    <property type="molecule type" value="Genomic_DNA"/>
</dbReference>
<dbReference type="GO" id="GO:0008270">
    <property type="term" value="F:zinc ion binding"/>
    <property type="evidence" value="ECO:0007669"/>
    <property type="project" value="UniProtKB-KW"/>
</dbReference>
<sequence length="88" mass="10058">MAGVRRPNIHRHPNVSNIGSLIIDNLPKHTIDEENRGGDCPICLAKFEVGDEFPELQCKHQFHTECFKICQRTRATATIATWQMMPQN</sequence>
<evidence type="ECO:0000313" key="7">
    <source>
        <dbReference type="Proteomes" id="UP001620645"/>
    </source>
</evidence>
<keyword evidence="2" id="KW-0862">Zinc</keyword>
<proteinExistence type="predicted"/>
<keyword evidence="1" id="KW-0479">Metal-binding</keyword>
<dbReference type="SUPFAM" id="SSF57850">
    <property type="entry name" value="RING/U-box"/>
    <property type="match status" value="1"/>
</dbReference>
<accession>A0ABD2IAG7</accession>
<evidence type="ECO:0000313" key="6">
    <source>
        <dbReference type="EMBL" id="KAL3074531.1"/>
    </source>
</evidence>
<reference evidence="5 7" key="1">
    <citation type="submission" date="2024-10" db="EMBL/GenBank/DDBJ databases">
        <authorList>
            <person name="Kim D."/>
        </authorList>
    </citation>
    <scope>NUCLEOTIDE SEQUENCE [LARGE SCALE GENOMIC DNA]</scope>
    <source>
        <strain evidence="5">Taebaek</strain>
    </source>
</reference>
<dbReference type="Proteomes" id="UP001620645">
    <property type="component" value="Unassembled WGS sequence"/>
</dbReference>
<evidence type="ECO:0000313" key="5">
    <source>
        <dbReference type="EMBL" id="KAL3074530.1"/>
    </source>
</evidence>
<dbReference type="EMBL" id="JBICCN010000357">
    <property type="protein sequence ID" value="KAL3074531.1"/>
    <property type="molecule type" value="Genomic_DNA"/>
</dbReference>
<dbReference type="Gene3D" id="3.30.40.10">
    <property type="entry name" value="Zinc/RING finger domain, C3HC4 (zinc finger)"/>
    <property type="match status" value="1"/>
</dbReference>
<dbReference type="InterPro" id="IPR001841">
    <property type="entry name" value="Znf_RING"/>
</dbReference>
<feature type="domain" description="RING-type" evidence="3">
    <location>
        <begin position="39"/>
        <end position="66"/>
    </location>
</feature>
<evidence type="ECO:0000313" key="4">
    <source>
        <dbReference type="EMBL" id="KAL3074529.1"/>
    </source>
</evidence>
<keyword evidence="1" id="KW-0863">Zinc-finger</keyword>
<organism evidence="5 7">
    <name type="scientific">Heterodera schachtii</name>
    <name type="common">Sugarbeet cyst nematode worm</name>
    <name type="synonym">Tylenchus schachtii</name>
    <dbReference type="NCBI Taxonomy" id="97005"/>
    <lineage>
        <taxon>Eukaryota</taxon>
        <taxon>Metazoa</taxon>
        <taxon>Ecdysozoa</taxon>
        <taxon>Nematoda</taxon>
        <taxon>Chromadorea</taxon>
        <taxon>Rhabditida</taxon>
        <taxon>Tylenchina</taxon>
        <taxon>Tylenchomorpha</taxon>
        <taxon>Tylenchoidea</taxon>
        <taxon>Heteroderidae</taxon>
        <taxon>Heteroderinae</taxon>
        <taxon>Heterodera</taxon>
    </lineage>
</organism>
<dbReference type="Pfam" id="PF17123">
    <property type="entry name" value="zf-RING_11"/>
    <property type="match status" value="1"/>
</dbReference>
<evidence type="ECO:0000256" key="2">
    <source>
        <dbReference type="ARBA" id="ARBA00022833"/>
    </source>
</evidence>
<protein>
    <recommendedName>
        <fullName evidence="3">RING-type domain-containing protein</fullName>
    </recommendedName>
</protein>
<dbReference type="EMBL" id="JBICCN010000357">
    <property type="protein sequence ID" value="KAL3074530.1"/>
    <property type="molecule type" value="Genomic_DNA"/>
</dbReference>
<gene>
    <name evidence="4" type="ORF">niasHS_015359</name>
    <name evidence="5" type="ORF">niasHS_015360</name>
    <name evidence="6" type="ORF">niasHS_015361</name>
</gene>
<dbReference type="InterPro" id="IPR013083">
    <property type="entry name" value="Znf_RING/FYVE/PHD"/>
</dbReference>
<evidence type="ECO:0000259" key="3">
    <source>
        <dbReference type="Pfam" id="PF17123"/>
    </source>
</evidence>
<evidence type="ECO:0000256" key="1">
    <source>
        <dbReference type="ARBA" id="ARBA00022771"/>
    </source>
</evidence>
<dbReference type="AlphaFoldDB" id="A0ABD2IAG7"/>
<keyword evidence="7" id="KW-1185">Reference proteome</keyword>
<name>A0ABD2IAG7_HETSC</name>
<comment type="caution">
    <text evidence="5">The sequence shown here is derived from an EMBL/GenBank/DDBJ whole genome shotgun (WGS) entry which is preliminary data.</text>
</comment>